<proteinExistence type="predicted"/>
<gene>
    <name evidence="2" type="ORF">PLEPLA_LOCUS17214</name>
</gene>
<dbReference type="EMBL" id="CADEAL010001114">
    <property type="protein sequence ID" value="CAB1429238.1"/>
    <property type="molecule type" value="Genomic_DNA"/>
</dbReference>
<feature type="region of interest" description="Disordered" evidence="1">
    <location>
        <begin position="201"/>
        <end position="267"/>
    </location>
</feature>
<evidence type="ECO:0000313" key="2">
    <source>
        <dbReference type="EMBL" id="CAB1429238.1"/>
    </source>
</evidence>
<dbReference type="AlphaFoldDB" id="A0A9N7UFR3"/>
<dbReference type="Proteomes" id="UP001153269">
    <property type="component" value="Unassembled WGS sequence"/>
</dbReference>
<comment type="caution">
    <text evidence="2">The sequence shown here is derived from an EMBL/GenBank/DDBJ whole genome shotgun (WGS) entry which is preliminary data.</text>
</comment>
<evidence type="ECO:0000313" key="3">
    <source>
        <dbReference type="Proteomes" id="UP001153269"/>
    </source>
</evidence>
<evidence type="ECO:0000256" key="1">
    <source>
        <dbReference type="SAM" id="MobiDB-lite"/>
    </source>
</evidence>
<keyword evidence="3" id="KW-1185">Reference proteome</keyword>
<feature type="compositionally biased region" description="Basic and acidic residues" evidence="1">
    <location>
        <begin position="207"/>
        <end position="219"/>
    </location>
</feature>
<sequence>MCSFLSTSINVTPGRHARKWKARNPGLRAPSPLNSLTFHLSTHLLPGHRVSPMLRHRSAGDVGKYARGAFSTNLLDFVASPGGPRQVSGGMSSAHASGRTLGAGASCRSERPRYERGCDRVKRKQGHTRRQMLNAHALAQVLTSNGGPVYRFCEVGRKPGKERKKERKNEGAERNESQSGFISSATTEALTSPDMCFTHACPASPLPRHDGKERDDVPLSKHGNAHPQNPHTNISSGHYMFTRTMADRSDRDAPFSSSQVNSILDGD</sequence>
<organism evidence="2 3">
    <name type="scientific">Pleuronectes platessa</name>
    <name type="common">European plaice</name>
    <dbReference type="NCBI Taxonomy" id="8262"/>
    <lineage>
        <taxon>Eukaryota</taxon>
        <taxon>Metazoa</taxon>
        <taxon>Chordata</taxon>
        <taxon>Craniata</taxon>
        <taxon>Vertebrata</taxon>
        <taxon>Euteleostomi</taxon>
        <taxon>Actinopterygii</taxon>
        <taxon>Neopterygii</taxon>
        <taxon>Teleostei</taxon>
        <taxon>Neoteleostei</taxon>
        <taxon>Acanthomorphata</taxon>
        <taxon>Carangaria</taxon>
        <taxon>Pleuronectiformes</taxon>
        <taxon>Pleuronectoidei</taxon>
        <taxon>Pleuronectidae</taxon>
        <taxon>Pleuronectes</taxon>
    </lineage>
</organism>
<feature type="compositionally biased region" description="Polar residues" evidence="1">
    <location>
        <begin position="255"/>
        <end position="267"/>
    </location>
</feature>
<accession>A0A9N7UFR3</accession>
<name>A0A9N7UFR3_PLEPL</name>
<feature type="compositionally biased region" description="Basic and acidic residues" evidence="1">
    <location>
        <begin position="167"/>
        <end position="176"/>
    </location>
</feature>
<protein>
    <submittedName>
        <fullName evidence="2">Uncharacterized protein</fullName>
    </submittedName>
</protein>
<feature type="region of interest" description="Disordered" evidence="1">
    <location>
        <begin position="86"/>
        <end position="108"/>
    </location>
</feature>
<feature type="region of interest" description="Disordered" evidence="1">
    <location>
        <begin position="150"/>
        <end position="184"/>
    </location>
</feature>
<feature type="compositionally biased region" description="Polar residues" evidence="1">
    <location>
        <begin position="226"/>
        <end position="236"/>
    </location>
</feature>
<reference evidence="2" key="1">
    <citation type="submission" date="2020-03" db="EMBL/GenBank/DDBJ databases">
        <authorList>
            <person name="Weist P."/>
        </authorList>
    </citation>
    <scope>NUCLEOTIDE SEQUENCE</scope>
</reference>